<protein>
    <recommendedName>
        <fullName evidence="11">VHS domain-containing protein</fullName>
    </recommendedName>
</protein>
<evidence type="ECO:0000256" key="2">
    <source>
        <dbReference type="ARBA" id="ARBA00007708"/>
    </source>
</evidence>
<feature type="compositionally biased region" description="Polar residues" evidence="6">
    <location>
        <begin position="562"/>
        <end position="583"/>
    </location>
</feature>
<dbReference type="GO" id="GO:0043130">
    <property type="term" value="F:ubiquitin binding"/>
    <property type="evidence" value="ECO:0007669"/>
    <property type="project" value="InterPro"/>
</dbReference>
<feature type="domain" description="VHS" evidence="7">
    <location>
        <begin position="22"/>
        <end position="151"/>
    </location>
</feature>
<dbReference type="SMART" id="SM00288">
    <property type="entry name" value="VHS"/>
    <property type="match status" value="1"/>
</dbReference>
<dbReference type="InterPro" id="IPR008942">
    <property type="entry name" value="ENTH_VHS"/>
</dbReference>
<dbReference type="GO" id="GO:0035091">
    <property type="term" value="F:phosphatidylinositol binding"/>
    <property type="evidence" value="ECO:0007669"/>
    <property type="project" value="InterPro"/>
</dbReference>
<dbReference type="GO" id="GO:0016020">
    <property type="term" value="C:membrane"/>
    <property type="evidence" value="ECO:0007669"/>
    <property type="project" value="UniProtKB-SubCell"/>
</dbReference>
<proteinExistence type="inferred from homology"/>
<keyword evidence="4" id="KW-0653">Protein transport</keyword>
<evidence type="ECO:0000313" key="10">
    <source>
        <dbReference type="Proteomes" id="UP001141552"/>
    </source>
</evidence>
<reference evidence="9" key="2">
    <citation type="journal article" date="2023" name="Plants (Basel)">
        <title>Annotation of the Turnera subulata (Passifloraceae) Draft Genome Reveals the S-Locus Evolved after the Divergence of Turneroideae from Passifloroideae in a Stepwise Manner.</title>
        <authorList>
            <person name="Henning P.M."/>
            <person name="Roalson E.H."/>
            <person name="Mir W."/>
            <person name="McCubbin A.G."/>
            <person name="Shore J.S."/>
        </authorList>
    </citation>
    <scope>NUCLEOTIDE SEQUENCE</scope>
    <source>
        <strain evidence="9">F60SS</strain>
    </source>
</reference>
<evidence type="ECO:0000256" key="1">
    <source>
        <dbReference type="ARBA" id="ARBA00004170"/>
    </source>
</evidence>
<feature type="compositionally biased region" description="Low complexity" evidence="6">
    <location>
        <begin position="655"/>
        <end position="665"/>
    </location>
</feature>
<dbReference type="Pfam" id="PF00790">
    <property type="entry name" value="VHS"/>
    <property type="match status" value="1"/>
</dbReference>
<dbReference type="AlphaFoldDB" id="A0A9Q0JHP7"/>
<dbReference type="SUPFAM" id="SSF89009">
    <property type="entry name" value="GAT-like domain"/>
    <property type="match status" value="1"/>
</dbReference>
<feature type="compositionally biased region" description="Gly residues" evidence="6">
    <location>
        <begin position="666"/>
        <end position="675"/>
    </location>
</feature>
<dbReference type="Proteomes" id="UP001141552">
    <property type="component" value="Unassembled WGS sequence"/>
</dbReference>
<dbReference type="InterPro" id="IPR038425">
    <property type="entry name" value="GAT_sf"/>
</dbReference>
<dbReference type="Pfam" id="PF03127">
    <property type="entry name" value="GAT"/>
    <property type="match status" value="1"/>
</dbReference>
<dbReference type="InterPro" id="IPR002014">
    <property type="entry name" value="VHS_dom"/>
</dbReference>
<dbReference type="InterPro" id="IPR044836">
    <property type="entry name" value="TOL_plant"/>
</dbReference>
<sequence length="675" mass="73566">MALAMAMSTFPPSSATVAVEKATSDLLIGPDWTMNIDICDSINSNRWQAKDVVKAVKKRIQHRNPRVQLLALTLLETMVKNCGEFVHSQIAEKNILGDMVKIVRKKSDMHVRDKILVLLDSWQEAFGGSGGRYPQYYWAYDELRRSGVTFPQRSLDASPIFTPPVTHPAMRHPQAAYGMPGNSSRRLDETMATEIEGLSTSSLEAMRNVMELLSDMLQAVNPGDREAVKDEIIVDLVNRCRSNQKLLMQMLTTTGDEELLGQGLELNDSLQILLAKYDAILSGSPMPNQDASLSAKPTEGGNDTKPAELKEASPRASTSPSVVSGLTRSLIDEEDEEEDDFAQLARRHSKTQSSPPQSTSGTSSALVLVDTTSMTSASTPVECNALALPDPPAPVRTSKEQDIIDLLSITLSTISTSPHPQSPPTAATTNQNMHQIPVSSSMQGYPHVSQTYSDTQGQLPYSSYVVPWAQAHPQQQLYPPSQHQFQPRPQQHLQPPSQPQLQPQSSFHLQTQAQPHQPQPQMQPQYQPHPQTQTRPQLQSQFPQYASAYPPPPWAATPGYANGQNPMSTSNNVFSGTGGNASASFPALQADRPMQHSNSFSSRGSNGSSMNGDPWMSSAPRIPGPPGGQKPFVPSYRLFEDLNVFGNADARFKMTSSTSPSLSGSSGQGMVGGRK</sequence>
<feature type="compositionally biased region" description="Low complexity" evidence="6">
    <location>
        <begin position="351"/>
        <end position="364"/>
    </location>
</feature>
<feature type="region of interest" description="Disordered" evidence="6">
    <location>
        <begin position="288"/>
        <end position="364"/>
    </location>
</feature>
<accession>A0A9Q0JHP7</accession>
<feature type="compositionally biased region" description="Low complexity" evidence="6">
    <location>
        <begin position="597"/>
        <end position="612"/>
    </location>
</feature>
<keyword evidence="10" id="KW-1185">Reference proteome</keyword>
<gene>
    <name evidence="9" type="ORF">Tsubulata_015693</name>
</gene>
<dbReference type="CDD" id="cd14231">
    <property type="entry name" value="GAT_GGA-like_plant"/>
    <property type="match status" value="1"/>
</dbReference>
<reference evidence="9" key="1">
    <citation type="submission" date="2022-02" db="EMBL/GenBank/DDBJ databases">
        <authorList>
            <person name="Henning P.M."/>
            <person name="McCubbin A.G."/>
            <person name="Shore J.S."/>
        </authorList>
    </citation>
    <scope>NUCLEOTIDE SEQUENCE</scope>
    <source>
        <strain evidence="9">F60SS</strain>
        <tissue evidence="9">Leaves</tissue>
    </source>
</reference>
<dbReference type="InterPro" id="IPR004152">
    <property type="entry name" value="GAT_dom"/>
</dbReference>
<dbReference type="Gene3D" id="1.20.58.160">
    <property type="match status" value="1"/>
</dbReference>
<dbReference type="PROSITE" id="PS50909">
    <property type="entry name" value="GAT"/>
    <property type="match status" value="1"/>
</dbReference>
<comment type="similarity">
    <text evidence="2">Belongs to the TOM1 family.</text>
</comment>
<feature type="region of interest" description="Disordered" evidence="6">
    <location>
        <begin position="654"/>
        <end position="675"/>
    </location>
</feature>
<evidence type="ECO:0000256" key="4">
    <source>
        <dbReference type="ARBA" id="ARBA00022927"/>
    </source>
</evidence>
<feature type="compositionally biased region" description="Low complexity" evidence="6">
    <location>
        <begin position="479"/>
        <end position="548"/>
    </location>
</feature>
<feature type="compositionally biased region" description="Polar residues" evidence="6">
    <location>
        <begin position="315"/>
        <end position="327"/>
    </location>
</feature>
<comment type="subcellular location">
    <subcellularLocation>
        <location evidence="1">Membrane</location>
        <topology evidence="1">Peripheral membrane protein</topology>
    </subcellularLocation>
</comment>
<evidence type="ECO:0000313" key="9">
    <source>
        <dbReference type="EMBL" id="KAJ4841472.1"/>
    </source>
</evidence>
<name>A0A9Q0JHP7_9ROSI</name>
<dbReference type="SUPFAM" id="SSF48464">
    <property type="entry name" value="ENTH/VHS domain"/>
    <property type="match status" value="1"/>
</dbReference>
<dbReference type="EMBL" id="JAKUCV010002770">
    <property type="protein sequence ID" value="KAJ4841472.1"/>
    <property type="molecule type" value="Genomic_DNA"/>
</dbReference>
<comment type="caution">
    <text evidence="9">The sequence shown here is derived from an EMBL/GenBank/DDBJ whole genome shotgun (WGS) entry which is preliminary data.</text>
</comment>
<dbReference type="GO" id="GO:0005737">
    <property type="term" value="C:cytoplasm"/>
    <property type="evidence" value="ECO:0007669"/>
    <property type="project" value="UniProtKB-ARBA"/>
</dbReference>
<evidence type="ECO:0000259" key="7">
    <source>
        <dbReference type="PROSITE" id="PS50179"/>
    </source>
</evidence>
<dbReference type="PANTHER" id="PTHR45898">
    <property type="entry name" value="TOM1-LIKE PROTEIN"/>
    <property type="match status" value="1"/>
</dbReference>
<keyword evidence="5" id="KW-0472">Membrane</keyword>
<evidence type="ECO:0000256" key="5">
    <source>
        <dbReference type="ARBA" id="ARBA00023136"/>
    </source>
</evidence>
<dbReference type="GO" id="GO:0043328">
    <property type="term" value="P:protein transport to vacuole involved in ubiquitin-dependent protein catabolic process via the multivesicular body sorting pathway"/>
    <property type="evidence" value="ECO:0007669"/>
    <property type="project" value="InterPro"/>
</dbReference>
<keyword evidence="3" id="KW-0813">Transport</keyword>
<feature type="domain" description="GAT" evidence="8">
    <location>
        <begin position="194"/>
        <end position="282"/>
    </location>
</feature>
<dbReference type="PANTHER" id="PTHR45898:SF2">
    <property type="entry name" value="TOM1-LIKE PROTEIN 6"/>
    <property type="match status" value="1"/>
</dbReference>
<feature type="compositionally biased region" description="Acidic residues" evidence="6">
    <location>
        <begin position="332"/>
        <end position="341"/>
    </location>
</feature>
<evidence type="ECO:0000259" key="8">
    <source>
        <dbReference type="PROSITE" id="PS50909"/>
    </source>
</evidence>
<feature type="region of interest" description="Disordered" evidence="6">
    <location>
        <begin position="475"/>
        <end position="633"/>
    </location>
</feature>
<organism evidence="9 10">
    <name type="scientific">Turnera subulata</name>
    <dbReference type="NCBI Taxonomy" id="218843"/>
    <lineage>
        <taxon>Eukaryota</taxon>
        <taxon>Viridiplantae</taxon>
        <taxon>Streptophyta</taxon>
        <taxon>Embryophyta</taxon>
        <taxon>Tracheophyta</taxon>
        <taxon>Spermatophyta</taxon>
        <taxon>Magnoliopsida</taxon>
        <taxon>eudicotyledons</taxon>
        <taxon>Gunneridae</taxon>
        <taxon>Pentapetalae</taxon>
        <taxon>rosids</taxon>
        <taxon>fabids</taxon>
        <taxon>Malpighiales</taxon>
        <taxon>Passifloraceae</taxon>
        <taxon>Turnera</taxon>
    </lineage>
</organism>
<evidence type="ECO:0000256" key="6">
    <source>
        <dbReference type="SAM" id="MobiDB-lite"/>
    </source>
</evidence>
<dbReference type="CDD" id="cd03561">
    <property type="entry name" value="VHS"/>
    <property type="match status" value="1"/>
</dbReference>
<dbReference type="FunFam" id="1.25.40.90:FF:000028">
    <property type="entry name" value="TOM1-like protein 2"/>
    <property type="match status" value="1"/>
</dbReference>
<dbReference type="Gene3D" id="1.25.40.90">
    <property type="match status" value="1"/>
</dbReference>
<evidence type="ECO:0008006" key="11">
    <source>
        <dbReference type="Google" id="ProtNLM"/>
    </source>
</evidence>
<dbReference type="PROSITE" id="PS50179">
    <property type="entry name" value="VHS"/>
    <property type="match status" value="1"/>
</dbReference>
<dbReference type="OrthoDB" id="2018246at2759"/>
<evidence type="ECO:0000256" key="3">
    <source>
        <dbReference type="ARBA" id="ARBA00022448"/>
    </source>
</evidence>